<proteinExistence type="predicted"/>
<name>A0A1H7BY44_9FIRM</name>
<reference evidence="1 2" key="1">
    <citation type="submission" date="2016-10" db="EMBL/GenBank/DDBJ databases">
        <authorList>
            <person name="de Groot N.N."/>
        </authorList>
    </citation>
    <scope>NUCLEOTIDE SEQUENCE [LARGE SCALE GENOMIC DNA]</scope>
    <source>
        <strain evidence="1 2">DSM 2179</strain>
    </source>
</reference>
<evidence type="ECO:0000313" key="2">
    <source>
        <dbReference type="Proteomes" id="UP000199662"/>
    </source>
</evidence>
<dbReference type="EMBL" id="FNZK01000018">
    <property type="protein sequence ID" value="SEJ81277.1"/>
    <property type="molecule type" value="Genomic_DNA"/>
</dbReference>
<protein>
    <submittedName>
        <fullName evidence="1">Uncharacterized protein</fullName>
    </submittedName>
</protein>
<sequence length="406" mass="46939">MNKQLFHLNVIFKDYLESGYSSIPYSMREKFLALMLSDEDLEIMACHQLEVLEKYKEFQKKLFAKVTVSFRNDIAELQRSISTSLYSIQNELDKISTLFIDDPSYSTIQENADKIKDLLSHINQDIQNKKCNVFTDRTNKFKELLSLLNNIKKQPFKNQNDAIALSKVLKYKNELTALDSVKVSTSIPIKDICDKHLSRLKEVNVIYHEILSIQYLLYPCLNEEQIFALSFINANILSTSQYLSDLIKTRLSLYCRLHSCTLSLPSKRDLPFKLYQFNKTGAIINYTPLSYYTLRTIIKDYLANPQLTQTTDIFTNFTCDAIPLTSNLEQHLDTILSITAESYLFCDDIPLLTTKKTPVLNLDMIIAKLGIRKKELAMLLKTDISYFSRKNNGDCLWHNEIGQSCK</sequence>
<evidence type="ECO:0000313" key="1">
    <source>
        <dbReference type="EMBL" id="SEJ81277.1"/>
    </source>
</evidence>
<accession>A0A1H7BY44</accession>
<dbReference type="Proteomes" id="UP000199662">
    <property type="component" value="Unassembled WGS sequence"/>
</dbReference>
<dbReference type="AlphaFoldDB" id="A0A1H7BY44"/>
<dbReference type="STRING" id="84035.SAMN05660742_1182"/>
<gene>
    <name evidence="1" type="ORF">SAMN05660742_1182</name>
</gene>
<dbReference type="RefSeq" id="WP_091833792.1">
    <property type="nucleotide sequence ID" value="NZ_FNZK01000018.1"/>
</dbReference>
<keyword evidence="2" id="KW-1185">Reference proteome</keyword>
<organism evidence="1 2">
    <name type="scientific">Propionispira arboris</name>
    <dbReference type="NCBI Taxonomy" id="84035"/>
    <lineage>
        <taxon>Bacteria</taxon>
        <taxon>Bacillati</taxon>
        <taxon>Bacillota</taxon>
        <taxon>Negativicutes</taxon>
        <taxon>Selenomonadales</taxon>
        <taxon>Selenomonadaceae</taxon>
        <taxon>Propionispira</taxon>
    </lineage>
</organism>